<evidence type="ECO:0000256" key="4">
    <source>
        <dbReference type="ARBA" id="ARBA00022692"/>
    </source>
</evidence>
<dbReference type="SUPFAM" id="SSF49464">
    <property type="entry name" value="Carboxypeptidase regulatory domain-like"/>
    <property type="match status" value="1"/>
</dbReference>
<dbReference type="NCBIfam" id="TIGR04057">
    <property type="entry name" value="SusC_RagA_signa"/>
    <property type="match status" value="1"/>
</dbReference>
<dbReference type="InterPro" id="IPR008969">
    <property type="entry name" value="CarboxyPept-like_regulatory"/>
</dbReference>
<feature type="domain" description="Secretin/TonB short N-terminal" evidence="8">
    <location>
        <begin position="40"/>
        <end position="91"/>
    </location>
</feature>
<dbReference type="InterPro" id="IPR037066">
    <property type="entry name" value="Plug_dom_sf"/>
</dbReference>
<dbReference type="InterPro" id="IPR023996">
    <property type="entry name" value="TonB-dep_OMP_SusC/RagA"/>
</dbReference>
<dbReference type="InterPro" id="IPR036942">
    <property type="entry name" value="Beta-barrel_TonB_sf"/>
</dbReference>
<keyword evidence="6 7" id="KW-0998">Cell outer membrane</keyword>
<keyword evidence="4 7" id="KW-0812">Transmembrane</keyword>
<dbReference type="Pfam" id="PF13715">
    <property type="entry name" value="CarbopepD_reg_2"/>
    <property type="match status" value="1"/>
</dbReference>
<dbReference type="Proteomes" id="UP000483362">
    <property type="component" value="Unassembled WGS sequence"/>
</dbReference>
<protein>
    <submittedName>
        <fullName evidence="9">SusC/RagA family TonB-linked outer membrane protein</fullName>
    </submittedName>
</protein>
<dbReference type="Pfam" id="PF07715">
    <property type="entry name" value="Plug"/>
    <property type="match status" value="1"/>
</dbReference>
<dbReference type="Gene3D" id="2.170.130.10">
    <property type="entry name" value="TonB-dependent receptor, plug domain"/>
    <property type="match status" value="1"/>
</dbReference>
<name>A0A6L5X9D1_9BACT</name>
<evidence type="ECO:0000256" key="7">
    <source>
        <dbReference type="PROSITE-ProRule" id="PRU01360"/>
    </source>
</evidence>
<keyword evidence="3 7" id="KW-1134">Transmembrane beta strand</keyword>
<dbReference type="Gene3D" id="2.40.170.20">
    <property type="entry name" value="TonB-dependent receptor, beta-barrel domain"/>
    <property type="match status" value="1"/>
</dbReference>
<organism evidence="9 10">
    <name type="scientific">Sodaliphilus pleomorphus</name>
    <dbReference type="NCBI Taxonomy" id="2606626"/>
    <lineage>
        <taxon>Bacteria</taxon>
        <taxon>Pseudomonadati</taxon>
        <taxon>Bacteroidota</taxon>
        <taxon>Bacteroidia</taxon>
        <taxon>Bacteroidales</taxon>
        <taxon>Muribaculaceae</taxon>
        <taxon>Sodaliphilus</taxon>
    </lineage>
</organism>
<dbReference type="AlphaFoldDB" id="A0A6L5X9D1"/>
<dbReference type="GO" id="GO:0009279">
    <property type="term" value="C:cell outer membrane"/>
    <property type="evidence" value="ECO:0007669"/>
    <property type="project" value="UniProtKB-SubCell"/>
</dbReference>
<dbReference type="Pfam" id="PF07660">
    <property type="entry name" value="STN"/>
    <property type="match status" value="1"/>
</dbReference>
<comment type="subcellular location">
    <subcellularLocation>
        <location evidence="1 7">Cell outer membrane</location>
        <topology evidence="1 7">Multi-pass membrane protein</topology>
    </subcellularLocation>
</comment>
<gene>
    <name evidence="9" type="ORF">FYJ29_04145</name>
</gene>
<dbReference type="SMART" id="SM00965">
    <property type="entry name" value="STN"/>
    <property type="match status" value="1"/>
</dbReference>
<accession>A0A6L5X9D1</accession>
<dbReference type="SUPFAM" id="SSF56935">
    <property type="entry name" value="Porins"/>
    <property type="match status" value="1"/>
</dbReference>
<evidence type="ECO:0000256" key="1">
    <source>
        <dbReference type="ARBA" id="ARBA00004571"/>
    </source>
</evidence>
<keyword evidence="10" id="KW-1185">Reference proteome</keyword>
<sequence>MQAAGPTPVAQVAHDGTVSLHVSNMPLKRVFSLIEKQTSYMIAYNSNLPNLDKKVTAEVTNASINSVMQRVLNGSGLKYKISGRQIMIFEGEKTEASSPAKIHGRVLDEKNVPVIGATVKVLGTNRVTISDLDGYFDIEVPNRNSKLRFSFIGYAQQEVAVAGRSNIIVTMQDESVKLKELVVTALGMKRSEKALGYATQKIAGEQFEKVKGVNVATSLTGRIAGMTIFNSSEFMEAPTISLRGETPLLVLDGVPTNLTLADINSDDIESIDVLKGATASALYGSRGGSGAIMVTTKKSGQEGFTVEVNSSNMFNCGTLALPKVQHSYSSGYGGKYNTDDEVWGDKLDIGRVYAQYNPYTHQMEERELVSAGRNNFKNFLQFSMVSNNTVSVSQRGKNGSVRSSVSFIYDKGQYPNQTGKVLQYNIGGEMKLGNKVNITATMGFNKQLASNTSGTGYTDQGYIYNLLVWTGPEYDVRDYRDYWLVKDTQQNWNRKSWYDNPWMSAYEKINREDNTKTNGMLTINYHIMPWLTAIVRGGYDYTNLSTKRRAPIGINATRNWGNTNKGYYAEKTEEVFTTNDDFILNATVTAGDFSIDALAGASIYYYRDKSLEATTKNGISIPGFYSLKASVESPTVTPYLANKKVNSIYGKASLGYKSTYYMDLTGRNDWSSTLPSGSNSYFYPSVGASVILSNIIKMPNWLNFLKLRGSWTVSKKDLNIYDTNQAYTINNSVWDGLNSAVYPTTMRGKVKPITDRTWEIGTSAHFLQNRIKFDFTYYNKLTYNNTAATTISPFTGFKSVLVNTQEEYVRRGVEFFVDATPIKTTNFTWNVTTNWARSARYYAKIDPVYSADNLWTYKGARVDAYTSKTFNYAPDGSVILTNGFPRLTSYKYKVGNTDPDWMWGLANNFKYKNLSLGFTIDGRIGGLSTARTNYRLWQTGAHPESDNQWRYDEVVNGNKSFVAPGVTVVSGSVKYDSYGRIVEDTRVFAPNETPVSYETYIKSYWCKGEQFITDETFIKLRELSVTYDIPSSLCKKMNMKQASVSLIGQNLLLWTKEYKFTDPDRASDNLASPSVRYMGINIKMTF</sequence>
<dbReference type="Gene3D" id="2.60.40.1120">
    <property type="entry name" value="Carboxypeptidase-like, regulatory domain"/>
    <property type="match status" value="1"/>
</dbReference>
<keyword evidence="2 7" id="KW-0813">Transport</keyword>
<dbReference type="InterPro" id="IPR012910">
    <property type="entry name" value="Plug_dom"/>
</dbReference>
<dbReference type="InterPro" id="IPR023997">
    <property type="entry name" value="TonB-dep_OMP_SusC/RagA_CS"/>
</dbReference>
<keyword evidence="5 7" id="KW-0472">Membrane</keyword>
<evidence type="ECO:0000256" key="3">
    <source>
        <dbReference type="ARBA" id="ARBA00022452"/>
    </source>
</evidence>
<comment type="caution">
    <text evidence="9">The sequence shown here is derived from an EMBL/GenBank/DDBJ whole genome shotgun (WGS) entry which is preliminary data.</text>
</comment>
<dbReference type="InterPro" id="IPR011662">
    <property type="entry name" value="Secretin/TonB_short_N"/>
</dbReference>
<comment type="similarity">
    <text evidence="7">Belongs to the TonB-dependent receptor family.</text>
</comment>
<evidence type="ECO:0000256" key="2">
    <source>
        <dbReference type="ARBA" id="ARBA00022448"/>
    </source>
</evidence>
<dbReference type="InterPro" id="IPR039426">
    <property type="entry name" value="TonB-dep_rcpt-like"/>
</dbReference>
<dbReference type="EMBL" id="VULT01000005">
    <property type="protein sequence ID" value="MSS16960.1"/>
    <property type="molecule type" value="Genomic_DNA"/>
</dbReference>
<evidence type="ECO:0000313" key="9">
    <source>
        <dbReference type="EMBL" id="MSS16960.1"/>
    </source>
</evidence>
<evidence type="ECO:0000259" key="8">
    <source>
        <dbReference type="SMART" id="SM00965"/>
    </source>
</evidence>
<proteinExistence type="inferred from homology"/>
<dbReference type="NCBIfam" id="TIGR04056">
    <property type="entry name" value="OMP_RagA_SusC"/>
    <property type="match status" value="1"/>
</dbReference>
<dbReference type="PROSITE" id="PS52016">
    <property type="entry name" value="TONB_DEPENDENT_REC_3"/>
    <property type="match status" value="1"/>
</dbReference>
<evidence type="ECO:0000256" key="5">
    <source>
        <dbReference type="ARBA" id="ARBA00023136"/>
    </source>
</evidence>
<evidence type="ECO:0000256" key="6">
    <source>
        <dbReference type="ARBA" id="ARBA00023237"/>
    </source>
</evidence>
<dbReference type="Gene3D" id="3.55.50.30">
    <property type="match status" value="1"/>
</dbReference>
<evidence type="ECO:0000313" key="10">
    <source>
        <dbReference type="Proteomes" id="UP000483362"/>
    </source>
</evidence>
<reference evidence="9 10" key="1">
    <citation type="submission" date="2019-08" db="EMBL/GenBank/DDBJ databases">
        <title>In-depth cultivation of the pig gut microbiome towards novel bacterial diversity and tailored functional studies.</title>
        <authorList>
            <person name="Wylensek D."/>
            <person name="Hitch T.C.A."/>
            <person name="Clavel T."/>
        </authorList>
    </citation>
    <scope>NUCLEOTIDE SEQUENCE [LARGE SCALE GENOMIC DNA]</scope>
    <source>
        <strain evidence="9 10">Oil-RF-744-WCA-WT-10</strain>
    </source>
</reference>